<protein>
    <submittedName>
        <fullName evidence="1">Uncharacterized protein</fullName>
    </submittedName>
</protein>
<name>A0A0F8W1C5_9ZZZZ</name>
<sequence>MRCPDCYGIVDKTPFRPQPGLDPRLREYSCTLDHTFYWLISDDELAKEAEQAEPSTTAARMNVA</sequence>
<dbReference type="AlphaFoldDB" id="A0A0F8W1C5"/>
<organism evidence="1">
    <name type="scientific">marine sediment metagenome</name>
    <dbReference type="NCBI Taxonomy" id="412755"/>
    <lineage>
        <taxon>unclassified sequences</taxon>
        <taxon>metagenomes</taxon>
        <taxon>ecological metagenomes</taxon>
    </lineage>
</organism>
<gene>
    <name evidence="1" type="ORF">LCGC14_3124330</name>
</gene>
<dbReference type="EMBL" id="LAZR01067988">
    <property type="protein sequence ID" value="KKK50507.1"/>
    <property type="molecule type" value="Genomic_DNA"/>
</dbReference>
<accession>A0A0F8W1C5</accession>
<evidence type="ECO:0000313" key="1">
    <source>
        <dbReference type="EMBL" id="KKK50507.1"/>
    </source>
</evidence>
<comment type="caution">
    <text evidence="1">The sequence shown here is derived from an EMBL/GenBank/DDBJ whole genome shotgun (WGS) entry which is preliminary data.</text>
</comment>
<proteinExistence type="predicted"/>
<reference evidence="1" key="1">
    <citation type="journal article" date="2015" name="Nature">
        <title>Complex archaea that bridge the gap between prokaryotes and eukaryotes.</title>
        <authorList>
            <person name="Spang A."/>
            <person name="Saw J.H."/>
            <person name="Jorgensen S.L."/>
            <person name="Zaremba-Niedzwiedzka K."/>
            <person name="Martijn J."/>
            <person name="Lind A.E."/>
            <person name="van Eijk R."/>
            <person name="Schleper C."/>
            <person name="Guy L."/>
            <person name="Ettema T.J."/>
        </authorList>
    </citation>
    <scope>NUCLEOTIDE SEQUENCE</scope>
</reference>